<proteinExistence type="predicted"/>
<dbReference type="RefSeq" id="WP_379710156.1">
    <property type="nucleotide sequence ID" value="NZ_JBHSCZ010000002.1"/>
</dbReference>
<keyword evidence="1" id="KW-0732">Signal</keyword>
<dbReference type="Proteomes" id="UP001595907">
    <property type="component" value="Unassembled WGS sequence"/>
</dbReference>
<dbReference type="SUPFAM" id="SSF53474">
    <property type="entry name" value="alpha/beta-Hydrolases"/>
    <property type="match status" value="1"/>
</dbReference>
<dbReference type="Pfam" id="PF00930">
    <property type="entry name" value="DPPIV_N"/>
    <property type="match status" value="1"/>
</dbReference>
<gene>
    <name evidence="4" type="ORF">ACFOWM_11470</name>
</gene>
<dbReference type="SUPFAM" id="SSF82171">
    <property type="entry name" value="DPP6 N-terminal domain-like"/>
    <property type="match status" value="1"/>
</dbReference>
<reference evidence="5" key="1">
    <citation type="journal article" date="2019" name="Int. J. Syst. Evol. Microbiol.">
        <title>The Global Catalogue of Microorganisms (GCM) 10K type strain sequencing project: providing services to taxonomists for standard genome sequencing and annotation.</title>
        <authorList>
            <consortium name="The Broad Institute Genomics Platform"/>
            <consortium name="The Broad Institute Genome Sequencing Center for Infectious Disease"/>
            <person name="Wu L."/>
            <person name="Ma J."/>
        </authorList>
    </citation>
    <scope>NUCLEOTIDE SEQUENCE [LARGE SCALE GENOMIC DNA]</scope>
    <source>
        <strain evidence="5">CECT 8289</strain>
    </source>
</reference>
<feature type="domain" description="Peptidase S9 prolyl oligopeptidase catalytic" evidence="2">
    <location>
        <begin position="524"/>
        <end position="715"/>
    </location>
</feature>
<feature type="signal peptide" evidence="1">
    <location>
        <begin position="1"/>
        <end position="21"/>
    </location>
</feature>
<protein>
    <submittedName>
        <fullName evidence="4">S9 family peptidase</fullName>
    </submittedName>
</protein>
<evidence type="ECO:0000256" key="1">
    <source>
        <dbReference type="SAM" id="SignalP"/>
    </source>
</evidence>
<dbReference type="InterPro" id="IPR001375">
    <property type="entry name" value="Peptidase_S9_cat"/>
</dbReference>
<evidence type="ECO:0000313" key="5">
    <source>
        <dbReference type="Proteomes" id="UP001595907"/>
    </source>
</evidence>
<dbReference type="Gene3D" id="3.40.50.1820">
    <property type="entry name" value="alpha/beta hydrolase"/>
    <property type="match status" value="1"/>
</dbReference>
<evidence type="ECO:0000259" key="3">
    <source>
        <dbReference type="Pfam" id="PF00930"/>
    </source>
</evidence>
<organism evidence="4 5">
    <name type="scientific">Ferruginibacter yonginensis</name>
    <dbReference type="NCBI Taxonomy" id="1310416"/>
    <lineage>
        <taxon>Bacteria</taxon>
        <taxon>Pseudomonadati</taxon>
        <taxon>Bacteroidota</taxon>
        <taxon>Chitinophagia</taxon>
        <taxon>Chitinophagales</taxon>
        <taxon>Chitinophagaceae</taxon>
        <taxon>Ferruginibacter</taxon>
    </lineage>
</organism>
<feature type="domain" description="Dipeptidylpeptidase IV N-terminal" evidence="3">
    <location>
        <begin position="79"/>
        <end position="432"/>
    </location>
</feature>
<evidence type="ECO:0000259" key="2">
    <source>
        <dbReference type="Pfam" id="PF00326"/>
    </source>
</evidence>
<accession>A0ABV8QVW2</accession>
<dbReference type="Gene3D" id="2.140.10.30">
    <property type="entry name" value="Dipeptidylpeptidase IV, N-terminal domain"/>
    <property type="match status" value="1"/>
</dbReference>
<dbReference type="Pfam" id="PF00326">
    <property type="entry name" value="Peptidase_S9"/>
    <property type="match status" value="1"/>
</dbReference>
<evidence type="ECO:0000313" key="4">
    <source>
        <dbReference type="EMBL" id="MFC4263503.1"/>
    </source>
</evidence>
<dbReference type="PANTHER" id="PTHR11731">
    <property type="entry name" value="PROTEASE FAMILY S9B,C DIPEPTIDYL-PEPTIDASE IV-RELATED"/>
    <property type="match status" value="1"/>
</dbReference>
<comment type="caution">
    <text evidence="4">The sequence shown here is derived from an EMBL/GenBank/DDBJ whole genome shotgun (WGS) entry which is preliminary data.</text>
</comment>
<dbReference type="EMBL" id="JBHSCZ010000002">
    <property type="protein sequence ID" value="MFC4263503.1"/>
    <property type="molecule type" value="Genomic_DNA"/>
</dbReference>
<sequence length="722" mass="81873">MMKRCSFLIILCVLATMFAMAQQDGIKWVPDGTGFYEVQDGNIVKVDPKTEAAIVLVKKESLQPKNASTSLVPQSFDFSYDKSKLLLFTNTAKVWRYNTRGDYWVYNVANNNLTKLGNGLAPQSLMFAKFSPDSKQVAYVSEHNIFVEDVATGQIKKLTNNGTRKFINGTFDWAYEEEFNCRDGFRWSPDSKQIAFWQIDATKIRDYYMLNTTDSPYSKVIPVEYPKVGESPSPASILVVNVAGGQIRKMNIEGDPQQHYITRMEWSGPNELIVQQLNRKQQESKLMYCKVSDGSSYTFWAESDDAWVDLNTDNPVGWNWINQGKDFLWVSEKDGWRHIYKISRDGKTTTLLTKGNYDIGKLLAVDELNNYIYFSASPNNATQLYLYRVRILNGKDEPELVTLGKLKGTHEYEIGPFAKFALHSFSNSNTPPVSEWLTLPDLKVTSAAKSIANNIKTDTRKNIEYLQIVTEDNILLDAWINKPNNFDASKQYPVVFYVYGEPAASTVNDEYGAHTNYLYNGNMSGDGYIQVSIDNRGTPSLKGAKWRKSIYRKIGNINIRDYAMGAKKILEAPYMDKNRVAVWGWSGGGSSTLNLMFKYPEIFKTGVAIAAVGNQLNYDNIYQERYMGLPQENLEDFVKGSPVNNVKGLQGKLLYIHGTGDDNVHYDNAEMLLNELIRYNKQFEFMAYPNRSHSISEGAGTFIHLATLYTNFIKKNCPPGAK</sequence>
<dbReference type="PANTHER" id="PTHR11731:SF193">
    <property type="entry name" value="DIPEPTIDYL PEPTIDASE 9"/>
    <property type="match status" value="1"/>
</dbReference>
<name>A0ABV8QVW2_9BACT</name>
<feature type="chain" id="PRO_5047500060" evidence="1">
    <location>
        <begin position="22"/>
        <end position="722"/>
    </location>
</feature>
<dbReference type="InterPro" id="IPR002469">
    <property type="entry name" value="Peptidase_S9B_N"/>
</dbReference>
<dbReference type="InterPro" id="IPR029058">
    <property type="entry name" value="AB_hydrolase_fold"/>
</dbReference>
<keyword evidence="5" id="KW-1185">Reference proteome</keyword>
<dbReference type="InterPro" id="IPR050278">
    <property type="entry name" value="Serine_Prot_S9B/DPPIV"/>
</dbReference>